<organism evidence="1 2">
    <name type="scientific">Romanomermis culicivorax</name>
    <name type="common">Nematode worm</name>
    <dbReference type="NCBI Taxonomy" id="13658"/>
    <lineage>
        <taxon>Eukaryota</taxon>
        <taxon>Metazoa</taxon>
        <taxon>Ecdysozoa</taxon>
        <taxon>Nematoda</taxon>
        <taxon>Enoplea</taxon>
        <taxon>Dorylaimia</taxon>
        <taxon>Mermithida</taxon>
        <taxon>Mermithoidea</taxon>
        <taxon>Mermithidae</taxon>
        <taxon>Romanomermis</taxon>
    </lineage>
</organism>
<dbReference type="WBParaSite" id="nRc.2.0.1.t06328-RA">
    <property type="protein sequence ID" value="nRc.2.0.1.t06328-RA"/>
    <property type="gene ID" value="nRc.2.0.1.g06328"/>
</dbReference>
<dbReference type="AlphaFoldDB" id="A0A915HY18"/>
<reference evidence="2" key="1">
    <citation type="submission" date="2022-11" db="UniProtKB">
        <authorList>
            <consortium name="WormBaseParasite"/>
        </authorList>
    </citation>
    <scope>IDENTIFICATION</scope>
</reference>
<dbReference type="Proteomes" id="UP000887565">
    <property type="component" value="Unplaced"/>
</dbReference>
<protein>
    <submittedName>
        <fullName evidence="2">Uncharacterized protein</fullName>
    </submittedName>
</protein>
<evidence type="ECO:0000313" key="1">
    <source>
        <dbReference type="Proteomes" id="UP000887565"/>
    </source>
</evidence>
<accession>A0A915HY18</accession>
<evidence type="ECO:0000313" key="2">
    <source>
        <dbReference type="WBParaSite" id="nRc.2.0.1.t06328-RA"/>
    </source>
</evidence>
<sequence>MGSLFFFWRSVPNWVPRSVYIPAQSLAPLKEMTMVWCPSTKENNAVQSSRVAVNVSKMNIVPFGKYGEGSSAAEEVDGIVMLKNFESGWKVRLFRAEARNRNKNKSLKGEEIVNANNNLLTIYILVVHPEILDNGEAFGLSCTISGLGVSEHASVVSDNPLIVAVLLVQNCSNGGPTGVRLYHKLGFAVIHRIVEERG</sequence>
<proteinExistence type="predicted"/>
<name>A0A915HY18_ROMCU</name>
<keyword evidence="1" id="KW-1185">Reference proteome</keyword>